<sequence>MQENKHVGVGQKMAHETPQTVAFVFVFVFVKNVRAVFSGIQRMNEEKGTCKKCSLSFVRMKTKKVHACMHACM</sequence>
<keyword evidence="3" id="KW-1185">Reference proteome</keyword>
<dbReference type="AlphaFoldDB" id="A0A6G1KFY2"/>
<proteinExistence type="predicted"/>
<keyword evidence="1" id="KW-0812">Transmembrane</keyword>
<dbReference type="EMBL" id="MU005767">
    <property type="protein sequence ID" value="KAF2711816.1"/>
    <property type="molecule type" value="Genomic_DNA"/>
</dbReference>
<name>A0A6G1KFY2_9PLEO</name>
<keyword evidence="1" id="KW-1133">Transmembrane helix</keyword>
<accession>A0A6G1KFY2</accession>
<evidence type="ECO:0000313" key="2">
    <source>
        <dbReference type="EMBL" id="KAF2711816.1"/>
    </source>
</evidence>
<organism evidence="2 3">
    <name type="scientific">Pleomassaria siparia CBS 279.74</name>
    <dbReference type="NCBI Taxonomy" id="1314801"/>
    <lineage>
        <taxon>Eukaryota</taxon>
        <taxon>Fungi</taxon>
        <taxon>Dikarya</taxon>
        <taxon>Ascomycota</taxon>
        <taxon>Pezizomycotina</taxon>
        <taxon>Dothideomycetes</taxon>
        <taxon>Pleosporomycetidae</taxon>
        <taxon>Pleosporales</taxon>
        <taxon>Pleomassariaceae</taxon>
        <taxon>Pleomassaria</taxon>
    </lineage>
</organism>
<protein>
    <submittedName>
        <fullName evidence="2">Uncharacterized protein</fullName>
    </submittedName>
</protein>
<evidence type="ECO:0000256" key="1">
    <source>
        <dbReference type="SAM" id="Phobius"/>
    </source>
</evidence>
<gene>
    <name evidence="2" type="ORF">K504DRAFT_465554</name>
</gene>
<reference evidence="2" key="1">
    <citation type="journal article" date="2020" name="Stud. Mycol.">
        <title>101 Dothideomycetes genomes: a test case for predicting lifestyles and emergence of pathogens.</title>
        <authorList>
            <person name="Haridas S."/>
            <person name="Albert R."/>
            <person name="Binder M."/>
            <person name="Bloem J."/>
            <person name="Labutti K."/>
            <person name="Salamov A."/>
            <person name="Andreopoulos B."/>
            <person name="Baker S."/>
            <person name="Barry K."/>
            <person name="Bills G."/>
            <person name="Bluhm B."/>
            <person name="Cannon C."/>
            <person name="Castanera R."/>
            <person name="Culley D."/>
            <person name="Daum C."/>
            <person name="Ezra D."/>
            <person name="Gonzalez J."/>
            <person name="Henrissat B."/>
            <person name="Kuo A."/>
            <person name="Liang C."/>
            <person name="Lipzen A."/>
            <person name="Lutzoni F."/>
            <person name="Magnuson J."/>
            <person name="Mondo S."/>
            <person name="Nolan M."/>
            <person name="Ohm R."/>
            <person name="Pangilinan J."/>
            <person name="Park H.-J."/>
            <person name="Ramirez L."/>
            <person name="Alfaro M."/>
            <person name="Sun H."/>
            <person name="Tritt A."/>
            <person name="Yoshinaga Y."/>
            <person name="Zwiers L.-H."/>
            <person name="Turgeon B."/>
            <person name="Goodwin S."/>
            <person name="Spatafora J."/>
            <person name="Crous P."/>
            <person name="Grigoriev I."/>
        </authorList>
    </citation>
    <scope>NUCLEOTIDE SEQUENCE</scope>
    <source>
        <strain evidence="2">CBS 279.74</strain>
    </source>
</reference>
<keyword evidence="1" id="KW-0472">Membrane</keyword>
<dbReference type="Proteomes" id="UP000799428">
    <property type="component" value="Unassembled WGS sequence"/>
</dbReference>
<evidence type="ECO:0000313" key="3">
    <source>
        <dbReference type="Proteomes" id="UP000799428"/>
    </source>
</evidence>
<feature type="transmembrane region" description="Helical" evidence="1">
    <location>
        <begin position="20"/>
        <end position="37"/>
    </location>
</feature>